<feature type="compositionally biased region" description="Polar residues" evidence="7">
    <location>
        <begin position="181"/>
        <end position="215"/>
    </location>
</feature>
<dbReference type="Gene3D" id="2.30.30.190">
    <property type="entry name" value="CAP Gly-rich-like domain"/>
    <property type="match status" value="1"/>
</dbReference>
<accession>A0AAV9PZN3</accession>
<gene>
    <name evidence="9" type="ORF">LTR25_009298</name>
</gene>
<evidence type="ECO:0000259" key="8">
    <source>
        <dbReference type="PROSITE" id="PS50245"/>
    </source>
</evidence>
<dbReference type="PROSITE" id="PS50245">
    <property type="entry name" value="CAP_GLY_2"/>
    <property type="match status" value="1"/>
</dbReference>
<evidence type="ECO:0000256" key="6">
    <source>
        <dbReference type="SAM" id="Coils"/>
    </source>
</evidence>
<evidence type="ECO:0000313" key="9">
    <source>
        <dbReference type="EMBL" id="KAK5530054.1"/>
    </source>
</evidence>
<feature type="domain" description="CAP-Gly" evidence="8">
    <location>
        <begin position="24"/>
        <end position="70"/>
    </location>
</feature>
<feature type="compositionally biased region" description="Acidic residues" evidence="7">
    <location>
        <begin position="223"/>
        <end position="232"/>
    </location>
</feature>
<feature type="region of interest" description="Disordered" evidence="7">
    <location>
        <begin position="679"/>
        <end position="763"/>
    </location>
</feature>
<comment type="subcellular location">
    <subcellularLocation>
        <location evidence="1">Cytoplasm</location>
        <location evidence="1">Cytoskeleton</location>
    </subcellularLocation>
</comment>
<dbReference type="InterPro" id="IPR036859">
    <property type="entry name" value="CAP-Gly_dom_sf"/>
</dbReference>
<dbReference type="GO" id="GO:0005874">
    <property type="term" value="C:microtubule"/>
    <property type="evidence" value="ECO:0007669"/>
    <property type="project" value="UniProtKB-KW"/>
</dbReference>
<feature type="compositionally biased region" description="Polar residues" evidence="7">
    <location>
        <begin position="580"/>
        <end position="589"/>
    </location>
</feature>
<feature type="region of interest" description="Disordered" evidence="7">
    <location>
        <begin position="81"/>
        <end position="251"/>
    </location>
</feature>
<dbReference type="AlphaFoldDB" id="A0AAV9PZN3"/>
<dbReference type="SMART" id="SM01052">
    <property type="entry name" value="CAP_GLY"/>
    <property type="match status" value="1"/>
</dbReference>
<keyword evidence="2" id="KW-0963">Cytoplasm</keyword>
<feature type="compositionally biased region" description="Basic and acidic residues" evidence="7">
    <location>
        <begin position="604"/>
        <end position="622"/>
    </location>
</feature>
<evidence type="ECO:0000256" key="1">
    <source>
        <dbReference type="ARBA" id="ARBA00004245"/>
    </source>
</evidence>
<feature type="compositionally biased region" description="Low complexity" evidence="7">
    <location>
        <begin position="738"/>
        <end position="748"/>
    </location>
</feature>
<feature type="compositionally biased region" description="Low complexity" evidence="7">
    <location>
        <begin position="155"/>
        <end position="171"/>
    </location>
</feature>
<dbReference type="Pfam" id="PF01302">
    <property type="entry name" value="CAP_GLY"/>
    <property type="match status" value="1"/>
</dbReference>
<dbReference type="SUPFAM" id="SSF74924">
    <property type="entry name" value="Cap-Gly domain"/>
    <property type="match status" value="1"/>
</dbReference>
<dbReference type="EMBL" id="JAXLQG010000020">
    <property type="protein sequence ID" value="KAK5530054.1"/>
    <property type="molecule type" value="Genomic_DNA"/>
</dbReference>
<keyword evidence="10" id="KW-1185">Reference proteome</keyword>
<organism evidence="9 10">
    <name type="scientific">Vermiconidia calcicola</name>
    <dbReference type="NCBI Taxonomy" id="1690605"/>
    <lineage>
        <taxon>Eukaryota</taxon>
        <taxon>Fungi</taxon>
        <taxon>Dikarya</taxon>
        <taxon>Ascomycota</taxon>
        <taxon>Pezizomycotina</taxon>
        <taxon>Dothideomycetes</taxon>
        <taxon>Dothideomycetidae</taxon>
        <taxon>Mycosphaerellales</taxon>
        <taxon>Extremaceae</taxon>
        <taxon>Vermiconidia</taxon>
    </lineage>
</organism>
<dbReference type="Pfam" id="PF16641">
    <property type="entry name" value="CLIP1_ZNF"/>
    <property type="match status" value="1"/>
</dbReference>
<protein>
    <recommendedName>
        <fullName evidence="8">CAP-Gly domain-containing protein</fullName>
    </recommendedName>
</protein>
<sequence>MANVSVGDTVMVPGDMHGVVKFIGPVSGKKGIFAGVQLSNEYAPRGKNSGEVDGRYYFKTTIPGSGIFLPLEKAVKKSGSAGLGAAGRATPGPGTPTPTRLSSFNQGGRTPGTGIAKPNFSQSVGPGLRAGAASPALKPPLRRESLPRPASPLRKTATPTTGRALTTPKTRPSGIGIGMAKSTNGQYRPGQRPTTSFGQSLRQSISTPNAGSGASPSLGPETSFDETAEDAESTPTPTPHASRSANVEQYETKIRALSDELNDARRQLRDQGANFAEVERNFSELQKILPSLEAGSKRSGDDEDDDLPRDVVALREIVREKNEKIKLLTAEFDANRADFRSTIDTLEMASTETERVYEKRVDELLEEVRNLQDRSEDVESVAQQLKQLEELVQELEEGLEDARRGEAEARGEVEFLRGEVERSRSELRRERERLKTEDQLNGYSAGNVDDLKTQLGAKDDEIRGLKAIIQSLNESQQSPKMNGNTSKPNGLVRKMKEGLEHGDEENRLSLRQQIQDLEALLQQKSAHEEELTNEVMHLRNSVTLSKFPMSGAAFGLHTAIRSPGGHSRGNSEELDRKHLSTGTTGSQRTVVLGRGSGPRGNARGSHDPDRRSASPLKHHEQMDDGVTDVSSSSAPLWCEICEESGHDILTCSNMFGPGKSNGQGSLGKRSGKDVVREGLRRSGDQSQILSGTDPDRPAPLVSRKGSNTVPSAIMPTVPSAPVEEEGRPPTPPAKDDPSPTSTPSRAPAMVEGTGVQAGMLAGRTSGVIDPEKWCALCERDGHDSVDCPLEDAF</sequence>
<evidence type="ECO:0000256" key="7">
    <source>
        <dbReference type="SAM" id="MobiDB-lite"/>
    </source>
</evidence>
<dbReference type="InterPro" id="IPR000938">
    <property type="entry name" value="CAP-Gly_domain"/>
</dbReference>
<evidence type="ECO:0000313" key="10">
    <source>
        <dbReference type="Proteomes" id="UP001345827"/>
    </source>
</evidence>
<proteinExistence type="predicted"/>
<dbReference type="InterPro" id="IPR032108">
    <property type="entry name" value="CLIP1_ZNF"/>
</dbReference>
<evidence type="ECO:0000256" key="5">
    <source>
        <dbReference type="ARBA" id="ARBA00023212"/>
    </source>
</evidence>
<reference evidence="9 10" key="1">
    <citation type="submission" date="2023-06" db="EMBL/GenBank/DDBJ databases">
        <title>Black Yeasts Isolated from many extreme environments.</title>
        <authorList>
            <person name="Coleine C."/>
            <person name="Stajich J.E."/>
            <person name="Selbmann L."/>
        </authorList>
    </citation>
    <scope>NUCLEOTIDE SEQUENCE [LARGE SCALE GENOMIC DNA]</scope>
    <source>
        <strain evidence="9 10">CCFEE 5887</strain>
    </source>
</reference>
<keyword evidence="4 6" id="KW-0175">Coiled coil</keyword>
<evidence type="ECO:0000256" key="3">
    <source>
        <dbReference type="ARBA" id="ARBA00022701"/>
    </source>
</evidence>
<feature type="compositionally biased region" description="Basic and acidic residues" evidence="7">
    <location>
        <begin position="569"/>
        <end position="578"/>
    </location>
</feature>
<keyword evidence="3" id="KW-0493">Microtubule</keyword>
<keyword evidence="5" id="KW-0206">Cytoskeleton</keyword>
<feature type="compositionally biased region" description="Polar residues" evidence="7">
    <location>
        <begin position="233"/>
        <end position="249"/>
    </location>
</feature>
<dbReference type="Proteomes" id="UP001345827">
    <property type="component" value="Unassembled WGS sequence"/>
</dbReference>
<evidence type="ECO:0000256" key="2">
    <source>
        <dbReference type="ARBA" id="ARBA00022490"/>
    </source>
</evidence>
<comment type="caution">
    <text evidence="9">The sequence shown here is derived from an EMBL/GenBank/DDBJ whole genome shotgun (WGS) entry which is preliminary data.</text>
</comment>
<feature type="region of interest" description="Disordered" evidence="7">
    <location>
        <begin position="558"/>
        <end position="629"/>
    </location>
</feature>
<feature type="coiled-coil region" evidence="6">
    <location>
        <begin position="311"/>
        <end position="437"/>
    </location>
</feature>
<feature type="coiled-coil region" evidence="6">
    <location>
        <begin position="507"/>
        <end position="534"/>
    </location>
</feature>
<feature type="compositionally biased region" description="Low complexity" evidence="7">
    <location>
        <begin position="86"/>
        <end position="101"/>
    </location>
</feature>
<name>A0AAV9PZN3_9PEZI</name>
<evidence type="ECO:0000256" key="4">
    <source>
        <dbReference type="ARBA" id="ARBA00023054"/>
    </source>
</evidence>